<dbReference type="InterPro" id="IPR011050">
    <property type="entry name" value="Pectin_lyase_fold/virulence"/>
</dbReference>
<evidence type="ECO:0000313" key="2">
    <source>
        <dbReference type="Proteomes" id="UP000291981"/>
    </source>
</evidence>
<dbReference type="Proteomes" id="UP000291981">
    <property type="component" value="Unassembled WGS sequence"/>
</dbReference>
<organism evidence="1 2">
    <name type="scientific">Flagellimonas allohymeniacidonis</name>
    <dbReference type="NCBI Taxonomy" id="2517819"/>
    <lineage>
        <taxon>Bacteria</taxon>
        <taxon>Pseudomonadati</taxon>
        <taxon>Bacteroidota</taxon>
        <taxon>Flavobacteriia</taxon>
        <taxon>Flavobacteriales</taxon>
        <taxon>Flavobacteriaceae</taxon>
        <taxon>Flagellimonas</taxon>
    </lineage>
</organism>
<comment type="caution">
    <text evidence="1">The sequence shown here is derived from an EMBL/GenBank/DDBJ whole genome shotgun (WGS) entry which is preliminary data.</text>
</comment>
<evidence type="ECO:0000313" key="1">
    <source>
        <dbReference type="EMBL" id="TAI49831.1"/>
    </source>
</evidence>
<proteinExistence type="predicted"/>
<reference evidence="1 2" key="1">
    <citation type="submission" date="2019-02" db="EMBL/GenBank/DDBJ databases">
        <title>Draft genome sequence of Muricauda sp. 176CP4-71.</title>
        <authorList>
            <person name="Park J.-S."/>
        </authorList>
    </citation>
    <scope>NUCLEOTIDE SEQUENCE [LARGE SCALE GENOMIC DNA]</scope>
    <source>
        <strain evidence="1 2">176CP4-71</strain>
    </source>
</reference>
<sequence>MSAIFGLVLVLCWSSCRNDFEFESNSGNLRFSKDTVFLDTVFTNIGSATYTLKVYNRLNEDIAIPFVGLQNGQSSSYRLNVDGEAGKEFSNIPLLANDSLFVFVETTFDVAPTGELEFLNTDRILFGEGAGQQSVELVTLVKDAVFLYPATDADGLVETIPIGLDEEGNEIRIEGFYLDFDELNFTNEKPYVIYGYAAVPNGSVLTIDAGARVHFHNNSGIMVDAGALMQVNGTLSEDQELLENEVIFEGDRLEPSFADTPGQWGTIWIREGSIDNSIQNLTLKNATVGLRVEGNATSIVPSLTLQNSQIYNSLDTNLWATTATINAANSVFGGAGNISFHGNLGGNYNLVHCTLANYWNNGFRSGPALALDNFGQNASGEVVAEDLQQANFTNCIIDGSVQVELSLQQNPAAAFNFLFENCTLQFNDTAGVFEGNPLYNLENLSNYQNIILNGDMDFEMPFENNLQIGPDSEAIDQGKNDLLPPLPQDILGRDRISPSDIGAYEYMSSN</sequence>
<accession>A0A4Q8QH43</accession>
<dbReference type="AlphaFoldDB" id="A0A4Q8QH43"/>
<evidence type="ECO:0008006" key="3">
    <source>
        <dbReference type="Google" id="ProtNLM"/>
    </source>
</evidence>
<protein>
    <recommendedName>
        <fullName evidence="3">Right-handed parallel beta-helix repeat-containing protein</fullName>
    </recommendedName>
</protein>
<dbReference type="EMBL" id="SGIU01000001">
    <property type="protein sequence ID" value="TAI49831.1"/>
    <property type="molecule type" value="Genomic_DNA"/>
</dbReference>
<dbReference type="OrthoDB" id="1111178at2"/>
<dbReference type="SUPFAM" id="SSF51126">
    <property type="entry name" value="Pectin lyase-like"/>
    <property type="match status" value="1"/>
</dbReference>
<keyword evidence="2" id="KW-1185">Reference proteome</keyword>
<gene>
    <name evidence="1" type="ORF">EW142_04380</name>
</gene>
<name>A0A4Q8QH43_9FLAO</name>